<comment type="caution">
    <text evidence="1">The sequence shown here is derived from an EMBL/GenBank/DDBJ whole genome shotgun (WGS) entry which is preliminary data.</text>
</comment>
<dbReference type="EMBL" id="CM020619">
    <property type="protein sequence ID" value="KAK1866909.1"/>
    <property type="molecule type" value="Genomic_DNA"/>
</dbReference>
<accession>A0ACC3C9S6</accession>
<evidence type="ECO:0000313" key="2">
    <source>
        <dbReference type="Proteomes" id="UP000798662"/>
    </source>
</evidence>
<proteinExistence type="predicted"/>
<protein>
    <submittedName>
        <fullName evidence="1">Uncharacterized protein</fullName>
    </submittedName>
</protein>
<reference evidence="1" key="1">
    <citation type="submission" date="2019-11" db="EMBL/GenBank/DDBJ databases">
        <title>Nori genome reveals adaptations in red seaweeds to the harsh intertidal environment.</title>
        <authorList>
            <person name="Wang D."/>
            <person name="Mao Y."/>
        </authorList>
    </citation>
    <scope>NUCLEOTIDE SEQUENCE</scope>
    <source>
        <tissue evidence="1">Gametophyte</tissue>
    </source>
</reference>
<dbReference type="Proteomes" id="UP000798662">
    <property type="component" value="Chromosome 2"/>
</dbReference>
<sequence length="630" mass="63557">MFAEEDVYGGQVARFHMPHFLHDALPAVVALSVVREREGAYARACWRSPATKPSKKGGAAATATGTWDSCAGVEAAEPHAEGSVLVAPQLRALGPTSWVTTFLRLCSAEPLHADDAFPGAVSVPWAAALGSVRNPARGGGSGGGGRRVQRLACFRSVSRTRLPGPATPTSPIIPLQLLSKLELFTTNGITKEAAVPQWRGRHRGGSLGGNFAPAGGVDGEGHSAAGRNNAARASIGVDTAATKSTTGAPTTTTAAAAAAAASTAAAAAAAAAGARAVPRDAHRATPPPPCTLRLTLLNRMPGYPRHIPRAATLLAALRNASTPTLRLVVSSTTFEGTPLAYQVDVMQRTDVLVAAHGAGITNALFLRSASSLVEVSPFGYAAGIFPWLARSVAALRYERVIAAPDPAVFAACLRAAFGVAAATFTAVTGVGAAKKKKGEPPAGMVGKAAATLAGTVLSGGKGGNVRRWGGAGAGLLGGLRSKAGIAAALGLTNAAGVGTTLRSLPPAVKLLVCVGLDGAGFLLGDVADVAYAPLLAAALQGLFGDARVTAAGVAEETVPGRGNVPTATLAWCAERAGLLRKAEKGEVEEDAAELEAMREELRDLQRGDDGGGVDAAAVTAAAAAKEKERS</sequence>
<keyword evidence="2" id="KW-1185">Reference proteome</keyword>
<evidence type="ECO:0000313" key="1">
    <source>
        <dbReference type="EMBL" id="KAK1866909.1"/>
    </source>
</evidence>
<name>A0ACC3C9S6_PYRYE</name>
<gene>
    <name evidence="1" type="ORF">I4F81_009421</name>
</gene>
<organism evidence="1 2">
    <name type="scientific">Pyropia yezoensis</name>
    <name type="common">Susabi-nori</name>
    <name type="synonym">Porphyra yezoensis</name>
    <dbReference type="NCBI Taxonomy" id="2788"/>
    <lineage>
        <taxon>Eukaryota</taxon>
        <taxon>Rhodophyta</taxon>
        <taxon>Bangiophyceae</taxon>
        <taxon>Bangiales</taxon>
        <taxon>Bangiaceae</taxon>
        <taxon>Pyropia</taxon>
    </lineage>
</organism>